<reference evidence="2 3" key="1">
    <citation type="submission" date="2020-05" db="EMBL/GenBank/DDBJ databases">
        <title>Complete genome sequencing of Campylobacter and Arcobacter type strains.</title>
        <authorList>
            <person name="Miller W.G."/>
            <person name="Yee E."/>
        </authorList>
    </citation>
    <scope>NUCLEOTIDE SEQUENCE [LARGE SCALE GENOMIC DNA]</scope>
    <source>
        <strain evidence="2 3">LMG 21996</strain>
    </source>
</reference>
<dbReference type="EMBL" id="CP054051">
    <property type="protein sequence ID" value="QKJ26663.1"/>
    <property type="molecule type" value="Genomic_DNA"/>
</dbReference>
<dbReference type="AlphaFoldDB" id="A0A7L5JN62"/>
<dbReference type="InterPro" id="IPR000719">
    <property type="entry name" value="Prot_kinase_dom"/>
</dbReference>
<name>A0A7L5JN62_9BACT</name>
<evidence type="ECO:0000313" key="3">
    <source>
        <dbReference type="Proteomes" id="UP000509513"/>
    </source>
</evidence>
<proteinExistence type="predicted"/>
<dbReference type="InterPro" id="IPR019647">
    <property type="entry name" value="PhoP_reg_network_YrbL"/>
</dbReference>
<evidence type="ECO:0000313" key="2">
    <source>
        <dbReference type="EMBL" id="QKJ26663.1"/>
    </source>
</evidence>
<gene>
    <name evidence="2" type="ORF">ACBT_0725</name>
</gene>
<dbReference type="GO" id="GO:0004672">
    <property type="term" value="F:protein kinase activity"/>
    <property type="evidence" value="ECO:0007669"/>
    <property type="project" value="InterPro"/>
</dbReference>
<dbReference type="RefSeq" id="WP_024775435.1">
    <property type="nucleotide sequence ID" value="NZ_CP054051.1"/>
</dbReference>
<accession>A0A7L5JN62</accession>
<evidence type="ECO:0000259" key="1">
    <source>
        <dbReference type="PROSITE" id="PS50011"/>
    </source>
</evidence>
<feature type="domain" description="Protein kinase" evidence="1">
    <location>
        <begin position="4"/>
        <end position="193"/>
    </location>
</feature>
<protein>
    <submittedName>
        <fullName evidence="2">YrbL family protein</fullName>
    </submittedName>
</protein>
<dbReference type="Pfam" id="PF10707">
    <property type="entry name" value="YrbL-PhoP_reg"/>
    <property type="match status" value="1"/>
</dbReference>
<dbReference type="GO" id="GO:0005524">
    <property type="term" value="F:ATP binding"/>
    <property type="evidence" value="ECO:0007669"/>
    <property type="project" value="InterPro"/>
</dbReference>
<organism evidence="2 3">
    <name type="scientific">Aliarcobacter cibarius</name>
    <dbReference type="NCBI Taxonomy" id="255507"/>
    <lineage>
        <taxon>Bacteria</taxon>
        <taxon>Pseudomonadati</taxon>
        <taxon>Campylobacterota</taxon>
        <taxon>Epsilonproteobacteria</taxon>
        <taxon>Campylobacterales</taxon>
        <taxon>Arcobacteraceae</taxon>
        <taxon>Aliarcobacter</taxon>
    </lineage>
</organism>
<dbReference type="PROSITE" id="PS50011">
    <property type="entry name" value="PROTEIN_KINASE_DOM"/>
    <property type="match status" value="1"/>
</dbReference>
<dbReference type="KEGG" id="acib:ACBT_0725"/>
<dbReference type="Proteomes" id="UP000509513">
    <property type="component" value="Chromosome"/>
</dbReference>
<sequence>MIVLKDENFIGKGNERACYVHPEDCNKAIKITYENNNRKESKQTKLEVKYYKELEKRKMINFKHLPKYFGEVETDKGRGFVVELVRDYNGEVSKTFEFYLKQNGVFKYQKELETYKQYFLDNYIIFNYGMMPKNILLRKNSETDFDLVLIDGLGDVTYFTFLNKIKYLARRRINRRWDKFVKKYLEKYKTSSL</sequence>